<reference evidence="3 4" key="1">
    <citation type="journal article" date="2013" name="Genome Announc.">
        <title>Draft Genome Sequence of Strain JLT2015T, Belonging to the Family Sphingomonadaceae of the Alphaproteobacteria.</title>
        <authorList>
            <person name="Tang K."/>
            <person name="Liu K."/>
            <person name="Li S."/>
            <person name="Jiao N."/>
        </authorList>
    </citation>
    <scope>NUCLEOTIDE SEQUENCE [LARGE SCALE GENOMIC DNA]</scope>
    <source>
        <strain evidence="3 4">JLT2015</strain>
    </source>
</reference>
<feature type="domain" description="Glycosyl transferase family 1" evidence="1">
    <location>
        <begin position="211"/>
        <end position="364"/>
    </location>
</feature>
<feature type="domain" description="Glycosyltransferase subfamily 4-like N-terminal" evidence="2">
    <location>
        <begin position="73"/>
        <end position="205"/>
    </location>
</feature>
<dbReference type="InterPro" id="IPR050194">
    <property type="entry name" value="Glycosyltransferase_grp1"/>
</dbReference>
<proteinExistence type="predicted"/>
<evidence type="ECO:0000259" key="1">
    <source>
        <dbReference type="Pfam" id="PF00534"/>
    </source>
</evidence>
<dbReference type="PANTHER" id="PTHR45947:SF3">
    <property type="entry name" value="SULFOQUINOVOSYL TRANSFERASE SQD2"/>
    <property type="match status" value="1"/>
</dbReference>
<comment type="caution">
    <text evidence="3">The sequence shown here is derived from an EMBL/GenBank/DDBJ whole genome shotgun (WGS) entry which is preliminary data.</text>
</comment>
<keyword evidence="4" id="KW-1185">Reference proteome</keyword>
<keyword evidence="3" id="KW-0808">Transferase</keyword>
<dbReference type="Pfam" id="PF00534">
    <property type="entry name" value="Glycos_transf_1"/>
    <property type="match status" value="1"/>
</dbReference>
<dbReference type="EMBL" id="AMRV01000001">
    <property type="protein sequence ID" value="EMD84113.1"/>
    <property type="molecule type" value="Genomic_DNA"/>
</dbReference>
<dbReference type="SUPFAM" id="SSF53756">
    <property type="entry name" value="UDP-Glycosyltransferase/glycogen phosphorylase"/>
    <property type="match status" value="1"/>
</dbReference>
<dbReference type="Proteomes" id="UP000011717">
    <property type="component" value="Unassembled WGS sequence"/>
</dbReference>
<dbReference type="InterPro" id="IPR001296">
    <property type="entry name" value="Glyco_trans_1"/>
</dbReference>
<dbReference type="RefSeq" id="WP_008599408.1">
    <property type="nucleotide sequence ID" value="NZ_AMRV01000001.1"/>
</dbReference>
<accession>M2U7Z5</accession>
<organism evidence="3 4">
    <name type="scientific">Pacificimonas flava</name>
    <dbReference type="NCBI Taxonomy" id="1234595"/>
    <lineage>
        <taxon>Bacteria</taxon>
        <taxon>Pseudomonadati</taxon>
        <taxon>Pseudomonadota</taxon>
        <taxon>Alphaproteobacteria</taxon>
        <taxon>Sphingomonadales</taxon>
        <taxon>Sphingosinicellaceae</taxon>
        <taxon>Pacificimonas</taxon>
    </lineage>
</organism>
<sequence>MRILTLSTLFPNPVQPGLGVNVARQVGRIAGTDDMHPVVIAPLPRFPIPLLRSFGPAPYAGLASVPAERREGENQVEVHHPRYASVPKAGWRWHGEAVARAILPLARSLHDRQPFDLIACEYFFPDAWVAFRLSRALHLPYTVKARGSDIRYWRHRARARRQIVTAGRYAKGLLAVSMALKDDMAAMGLPRERIDVHHTGVDLDRFTPQAAPKAETPLLVCAGNLVPLKRVRLIIEALSALPEYRLQIIGDGPQCAALEALAAARGVADRTEFLGRIDHAELPARFAAAHALVHASESEGLANVWVEALACGTPVITTAVGGAADVVTRGAGVLLDPDTSPMEIARAVRSVTAGNANAEAARAAASRFSWDSNIEMLRDHYARVSGAAG</sequence>
<protein>
    <submittedName>
        <fullName evidence="3">Glycosyl transferase, group 1</fullName>
    </submittedName>
</protein>
<dbReference type="PANTHER" id="PTHR45947">
    <property type="entry name" value="SULFOQUINOVOSYL TRANSFERASE SQD2"/>
    <property type="match status" value="1"/>
</dbReference>
<name>M2U7Z5_9SPHN</name>
<dbReference type="OrthoDB" id="258796at2"/>
<evidence type="ECO:0000259" key="2">
    <source>
        <dbReference type="Pfam" id="PF13439"/>
    </source>
</evidence>
<evidence type="ECO:0000313" key="3">
    <source>
        <dbReference type="EMBL" id="EMD84113.1"/>
    </source>
</evidence>
<dbReference type="Gene3D" id="3.40.50.2000">
    <property type="entry name" value="Glycogen Phosphorylase B"/>
    <property type="match status" value="2"/>
</dbReference>
<dbReference type="Pfam" id="PF13439">
    <property type="entry name" value="Glyco_transf_4"/>
    <property type="match status" value="1"/>
</dbReference>
<gene>
    <name evidence="3" type="ORF">C725_0043</name>
</gene>
<dbReference type="AlphaFoldDB" id="M2U7Z5"/>
<dbReference type="InterPro" id="IPR028098">
    <property type="entry name" value="Glyco_trans_4-like_N"/>
</dbReference>
<dbReference type="GO" id="GO:0016757">
    <property type="term" value="F:glycosyltransferase activity"/>
    <property type="evidence" value="ECO:0007669"/>
    <property type="project" value="InterPro"/>
</dbReference>
<evidence type="ECO:0000313" key="4">
    <source>
        <dbReference type="Proteomes" id="UP000011717"/>
    </source>
</evidence>